<name>A0A2N3II19_9BACT</name>
<keyword evidence="1" id="KW-0175">Coiled coil</keyword>
<keyword evidence="4" id="KW-1185">Reference proteome</keyword>
<reference evidence="3 4" key="1">
    <citation type="submission" date="2017-06" db="EMBL/GenBank/DDBJ databases">
        <title>Raineya orbicola gen. nov., sp. nov. a slightly thermophilic bacterium of the phylum Bacteroidetes and the description of Raineyaceae fam. nov.</title>
        <authorList>
            <person name="Albuquerque L."/>
            <person name="Polonia A.R.M."/>
            <person name="Barroso C."/>
            <person name="Froufe H.J.C."/>
            <person name="Lage O."/>
            <person name="Lobo-Da-Cunha A."/>
            <person name="Egas C."/>
            <person name="Da Costa M.S."/>
        </authorList>
    </citation>
    <scope>NUCLEOTIDE SEQUENCE [LARGE SCALE GENOMIC DNA]</scope>
    <source>
        <strain evidence="3 4">SPSPC-11</strain>
    </source>
</reference>
<comment type="caution">
    <text evidence="3">The sequence shown here is derived from an EMBL/GenBank/DDBJ whole genome shotgun (WGS) entry which is preliminary data.</text>
</comment>
<evidence type="ECO:0000313" key="3">
    <source>
        <dbReference type="EMBL" id="PKQ69898.1"/>
    </source>
</evidence>
<accession>A0A2N3II19</accession>
<dbReference type="EMBL" id="NKXO01000014">
    <property type="protein sequence ID" value="PKQ69898.1"/>
    <property type="molecule type" value="Genomic_DNA"/>
</dbReference>
<organism evidence="3 4">
    <name type="scientific">Raineya orbicola</name>
    <dbReference type="NCBI Taxonomy" id="2016530"/>
    <lineage>
        <taxon>Bacteria</taxon>
        <taxon>Pseudomonadati</taxon>
        <taxon>Bacteroidota</taxon>
        <taxon>Cytophagia</taxon>
        <taxon>Cytophagales</taxon>
        <taxon>Raineyaceae</taxon>
        <taxon>Raineya</taxon>
    </lineage>
</organism>
<dbReference type="AlphaFoldDB" id="A0A2N3II19"/>
<feature type="transmembrane region" description="Helical" evidence="2">
    <location>
        <begin position="12"/>
        <end position="34"/>
    </location>
</feature>
<dbReference type="Proteomes" id="UP000233387">
    <property type="component" value="Unassembled WGS sequence"/>
</dbReference>
<feature type="coiled-coil region" evidence="1">
    <location>
        <begin position="47"/>
        <end position="184"/>
    </location>
</feature>
<evidence type="ECO:0000256" key="1">
    <source>
        <dbReference type="SAM" id="Coils"/>
    </source>
</evidence>
<sequence length="310" mass="34994">MTIEISRSDKRTTFFIVALVVLAIVNIILVYLMMQSKQESIEKDIFIEKQKAELEDKSSKLDSVSRELDIRIAEAKKMNRDYQALLELQEQLKKDIANARSSSNNIDVDKLVEQYDAKIRDYENLLAQKEGEIKTLQGEKNELSKKVTQSETEKKRLADSMSNIQKQKKDLEATLAKAAILRAESIKLEGLDEKGKSDDDGNFKAKRLAKLKINVKIMENNAAKAGSRNIYVRIIEPSGAVMVGADGGRFADANGKEMNYTTLHTFNFNNEGSRNTEVIFRKGNQFQKGTHLVELYCEGQLLGKTSFSVN</sequence>
<proteinExistence type="predicted"/>
<evidence type="ECO:0000313" key="4">
    <source>
        <dbReference type="Proteomes" id="UP000233387"/>
    </source>
</evidence>
<dbReference type="RefSeq" id="WP_101358362.1">
    <property type="nucleotide sequence ID" value="NZ_NKXO01000014.1"/>
</dbReference>
<gene>
    <name evidence="3" type="ORF">Rain11_1095</name>
</gene>
<dbReference type="OrthoDB" id="848185at2"/>
<keyword evidence="2" id="KW-0812">Transmembrane</keyword>
<evidence type="ECO:0000256" key="2">
    <source>
        <dbReference type="SAM" id="Phobius"/>
    </source>
</evidence>
<protein>
    <recommendedName>
        <fullName evidence="5">Chromosome segregation protein SMC</fullName>
    </recommendedName>
</protein>
<keyword evidence="2" id="KW-0472">Membrane</keyword>
<evidence type="ECO:0008006" key="5">
    <source>
        <dbReference type="Google" id="ProtNLM"/>
    </source>
</evidence>
<keyword evidence="2" id="KW-1133">Transmembrane helix</keyword>